<name>A0A2G9IB12_9LAMI</name>
<protein>
    <submittedName>
        <fullName evidence="2">Uncharacterized protein</fullName>
    </submittedName>
</protein>
<evidence type="ECO:0000313" key="2">
    <source>
        <dbReference type="EMBL" id="PIN26850.1"/>
    </source>
</evidence>
<dbReference type="AlphaFoldDB" id="A0A2G9IB12"/>
<sequence>MGACTSKPQVQENAGEAPVPLPPKEETEVIKEEVNKKDEAPAAEVDGDEAKRQSLGDHLFKQTKEDKGSSENNASDKVVKQEDATEEKPQESPEPVGDAIKSDGLKPENAEENKSEAEASDEKKTEEKKVETTNPETSEKVKPETSEKSEPEKSEKVEEKTPEEKKADEKTEAETTEAKKTEEKKEASDEKKPLFKLWF</sequence>
<evidence type="ECO:0000313" key="3">
    <source>
        <dbReference type="Proteomes" id="UP000231279"/>
    </source>
</evidence>
<feature type="region of interest" description="Disordered" evidence="1">
    <location>
        <begin position="1"/>
        <end position="199"/>
    </location>
</feature>
<comment type="caution">
    <text evidence="2">The sequence shown here is derived from an EMBL/GenBank/DDBJ whole genome shotgun (WGS) entry which is preliminary data.</text>
</comment>
<evidence type="ECO:0000256" key="1">
    <source>
        <dbReference type="SAM" id="MobiDB-lite"/>
    </source>
</evidence>
<dbReference type="Proteomes" id="UP000231279">
    <property type="component" value="Unassembled WGS sequence"/>
</dbReference>
<gene>
    <name evidence="2" type="ORF">CDL12_00394</name>
</gene>
<organism evidence="2 3">
    <name type="scientific">Handroanthus impetiginosus</name>
    <dbReference type="NCBI Taxonomy" id="429701"/>
    <lineage>
        <taxon>Eukaryota</taxon>
        <taxon>Viridiplantae</taxon>
        <taxon>Streptophyta</taxon>
        <taxon>Embryophyta</taxon>
        <taxon>Tracheophyta</taxon>
        <taxon>Spermatophyta</taxon>
        <taxon>Magnoliopsida</taxon>
        <taxon>eudicotyledons</taxon>
        <taxon>Gunneridae</taxon>
        <taxon>Pentapetalae</taxon>
        <taxon>asterids</taxon>
        <taxon>lamiids</taxon>
        <taxon>Lamiales</taxon>
        <taxon>Bignoniaceae</taxon>
        <taxon>Crescentiina</taxon>
        <taxon>Tabebuia alliance</taxon>
        <taxon>Handroanthus</taxon>
    </lineage>
</organism>
<accession>A0A2G9IB12</accession>
<reference evidence="3" key="1">
    <citation type="journal article" date="2018" name="Gigascience">
        <title>Genome assembly of the Pink Ipe (Handroanthus impetiginosus, Bignoniaceae), a highly valued, ecologically keystone Neotropical timber forest tree.</title>
        <authorList>
            <person name="Silva-Junior O.B."/>
            <person name="Grattapaglia D."/>
            <person name="Novaes E."/>
            <person name="Collevatti R.G."/>
        </authorList>
    </citation>
    <scope>NUCLEOTIDE SEQUENCE [LARGE SCALE GENOMIC DNA]</scope>
    <source>
        <strain evidence="3">cv. UFG-1</strain>
    </source>
</reference>
<feature type="compositionally biased region" description="Basic and acidic residues" evidence="1">
    <location>
        <begin position="23"/>
        <end position="40"/>
    </location>
</feature>
<dbReference type="EMBL" id="NKXS01000039">
    <property type="protein sequence ID" value="PIN26850.1"/>
    <property type="molecule type" value="Genomic_DNA"/>
</dbReference>
<feature type="compositionally biased region" description="Polar residues" evidence="1">
    <location>
        <begin position="1"/>
        <end position="12"/>
    </location>
</feature>
<keyword evidence="3" id="KW-1185">Reference proteome</keyword>
<feature type="compositionally biased region" description="Basic and acidic residues" evidence="1">
    <location>
        <begin position="100"/>
        <end position="193"/>
    </location>
</feature>
<feature type="compositionally biased region" description="Basic and acidic residues" evidence="1">
    <location>
        <begin position="77"/>
        <end position="91"/>
    </location>
</feature>
<proteinExistence type="predicted"/>
<feature type="compositionally biased region" description="Basic and acidic residues" evidence="1">
    <location>
        <begin position="48"/>
        <end position="69"/>
    </location>
</feature>